<feature type="compositionally biased region" description="Pro residues" evidence="12">
    <location>
        <begin position="49"/>
        <end position="58"/>
    </location>
</feature>
<dbReference type="PANTHER" id="PTHR13551">
    <property type="entry name" value="BRAIN PROTEIN I3"/>
    <property type="match status" value="1"/>
</dbReference>
<organism evidence="14 15">
    <name type="scientific">Dendrothele bispora (strain CBS 962.96)</name>
    <dbReference type="NCBI Taxonomy" id="1314807"/>
    <lineage>
        <taxon>Eukaryota</taxon>
        <taxon>Fungi</taxon>
        <taxon>Dikarya</taxon>
        <taxon>Basidiomycota</taxon>
        <taxon>Agaricomycotina</taxon>
        <taxon>Agaricomycetes</taxon>
        <taxon>Agaricomycetidae</taxon>
        <taxon>Agaricales</taxon>
        <taxon>Agaricales incertae sedis</taxon>
        <taxon>Dendrothele</taxon>
    </lineage>
</organism>
<sequence length="140" mass="16106">MDDQEKPQHQSAPPYQHPTYPPSPYHQPSHEQQTYQQPQTYQQTQPHVQPQPYPPQPYQQPLYPAPNQQPIYVVQNQPSNLEVGERYRSQLWAMCARGAHDPETRYGCGGIVIAIIFFPLGLIALAVDRQKKCARCGIRM</sequence>
<dbReference type="OrthoDB" id="2564984at2759"/>
<evidence type="ECO:0000256" key="5">
    <source>
        <dbReference type="ARBA" id="ARBA00022692"/>
    </source>
</evidence>
<evidence type="ECO:0000256" key="4">
    <source>
        <dbReference type="ARBA" id="ARBA00022490"/>
    </source>
</evidence>
<keyword evidence="4" id="KW-0963">Cytoplasm</keyword>
<evidence type="ECO:0000256" key="11">
    <source>
        <dbReference type="ARBA" id="ARBA00046593"/>
    </source>
</evidence>
<dbReference type="PANTHER" id="PTHR13551:SF1">
    <property type="entry name" value="MEMBRANE PROTEIN BRI3"/>
    <property type="match status" value="1"/>
</dbReference>
<name>A0A4S8MTQ9_DENBC</name>
<feature type="compositionally biased region" description="Low complexity" evidence="12">
    <location>
        <begin position="26"/>
        <end position="48"/>
    </location>
</feature>
<keyword evidence="5 13" id="KW-0812">Transmembrane</keyword>
<reference evidence="14 15" key="1">
    <citation type="journal article" date="2019" name="Nat. Ecol. Evol.">
        <title>Megaphylogeny resolves global patterns of mushroom evolution.</title>
        <authorList>
            <person name="Varga T."/>
            <person name="Krizsan K."/>
            <person name="Foldi C."/>
            <person name="Dima B."/>
            <person name="Sanchez-Garcia M."/>
            <person name="Sanchez-Ramirez S."/>
            <person name="Szollosi G.J."/>
            <person name="Szarkandi J.G."/>
            <person name="Papp V."/>
            <person name="Albert L."/>
            <person name="Andreopoulos W."/>
            <person name="Angelini C."/>
            <person name="Antonin V."/>
            <person name="Barry K.W."/>
            <person name="Bougher N.L."/>
            <person name="Buchanan P."/>
            <person name="Buyck B."/>
            <person name="Bense V."/>
            <person name="Catcheside P."/>
            <person name="Chovatia M."/>
            <person name="Cooper J."/>
            <person name="Damon W."/>
            <person name="Desjardin D."/>
            <person name="Finy P."/>
            <person name="Geml J."/>
            <person name="Haridas S."/>
            <person name="Hughes K."/>
            <person name="Justo A."/>
            <person name="Karasinski D."/>
            <person name="Kautmanova I."/>
            <person name="Kiss B."/>
            <person name="Kocsube S."/>
            <person name="Kotiranta H."/>
            <person name="LaButti K.M."/>
            <person name="Lechner B.E."/>
            <person name="Liimatainen K."/>
            <person name="Lipzen A."/>
            <person name="Lukacs Z."/>
            <person name="Mihaltcheva S."/>
            <person name="Morgado L.N."/>
            <person name="Niskanen T."/>
            <person name="Noordeloos M.E."/>
            <person name="Ohm R.A."/>
            <person name="Ortiz-Santana B."/>
            <person name="Ovrebo C."/>
            <person name="Racz N."/>
            <person name="Riley R."/>
            <person name="Savchenko A."/>
            <person name="Shiryaev A."/>
            <person name="Soop K."/>
            <person name="Spirin V."/>
            <person name="Szebenyi C."/>
            <person name="Tomsovsky M."/>
            <person name="Tulloss R.E."/>
            <person name="Uehling J."/>
            <person name="Grigoriev I.V."/>
            <person name="Vagvolgyi C."/>
            <person name="Papp T."/>
            <person name="Martin F.M."/>
            <person name="Miettinen O."/>
            <person name="Hibbett D.S."/>
            <person name="Nagy L.G."/>
        </authorList>
    </citation>
    <scope>NUCLEOTIDE SEQUENCE [LARGE SCALE GENOMIC DNA]</scope>
    <source>
        <strain evidence="14 15">CBS 962.96</strain>
    </source>
</reference>
<evidence type="ECO:0000256" key="6">
    <source>
        <dbReference type="ARBA" id="ARBA00022989"/>
    </source>
</evidence>
<dbReference type="EMBL" id="ML179043">
    <property type="protein sequence ID" value="THV06301.1"/>
    <property type="molecule type" value="Genomic_DNA"/>
</dbReference>
<gene>
    <name evidence="14" type="ORF">K435DRAFT_743767</name>
</gene>
<keyword evidence="15" id="KW-1185">Reference proteome</keyword>
<evidence type="ECO:0000256" key="10">
    <source>
        <dbReference type="ARBA" id="ARBA00035449"/>
    </source>
</evidence>
<feature type="compositionally biased region" description="Pro residues" evidence="12">
    <location>
        <begin position="15"/>
        <end position="25"/>
    </location>
</feature>
<comment type="similarity">
    <text evidence="3">Belongs to the BRI3 family.</text>
</comment>
<dbReference type="AlphaFoldDB" id="A0A4S8MTQ9"/>
<keyword evidence="6 13" id="KW-1133">Transmembrane helix</keyword>
<comment type="subcellular location">
    <subcellularLocation>
        <location evidence="2">Cytoplasm</location>
        <location evidence="2">Perinuclear region</location>
    </subcellularLocation>
    <subcellularLocation>
        <location evidence="1">Lysosome membrane</location>
        <topology evidence="1">Multi-pass membrane protein</topology>
    </subcellularLocation>
</comment>
<keyword evidence="7 13" id="KW-0472">Membrane</keyword>
<feature type="region of interest" description="Disordered" evidence="12">
    <location>
        <begin position="1"/>
        <end position="69"/>
    </location>
</feature>
<evidence type="ECO:0000313" key="15">
    <source>
        <dbReference type="Proteomes" id="UP000297245"/>
    </source>
</evidence>
<dbReference type="GO" id="GO:0048471">
    <property type="term" value="C:perinuclear region of cytoplasm"/>
    <property type="evidence" value="ECO:0007669"/>
    <property type="project" value="UniProtKB-SubCell"/>
</dbReference>
<evidence type="ECO:0000256" key="12">
    <source>
        <dbReference type="SAM" id="MobiDB-lite"/>
    </source>
</evidence>
<evidence type="ECO:0000256" key="8">
    <source>
        <dbReference type="ARBA" id="ARBA00023228"/>
    </source>
</evidence>
<feature type="transmembrane region" description="Helical" evidence="13">
    <location>
        <begin position="106"/>
        <end position="127"/>
    </location>
</feature>
<protein>
    <recommendedName>
        <fullName evidence="9">Membrane protein BRI3</fullName>
    </recommendedName>
    <alternativeName>
        <fullName evidence="10">Brain protein I3</fullName>
    </alternativeName>
</protein>
<accession>A0A4S8MTQ9</accession>
<proteinExistence type="inferred from homology"/>
<evidence type="ECO:0000256" key="13">
    <source>
        <dbReference type="SAM" id="Phobius"/>
    </source>
</evidence>
<evidence type="ECO:0000256" key="3">
    <source>
        <dbReference type="ARBA" id="ARBA00008090"/>
    </source>
</evidence>
<evidence type="ECO:0000256" key="9">
    <source>
        <dbReference type="ARBA" id="ARBA00035284"/>
    </source>
</evidence>
<evidence type="ECO:0000256" key="2">
    <source>
        <dbReference type="ARBA" id="ARBA00004556"/>
    </source>
</evidence>
<dbReference type="Proteomes" id="UP000297245">
    <property type="component" value="Unassembled WGS sequence"/>
</dbReference>
<comment type="subunit">
    <text evidence="11">Interacts with BRI3BP. Interacts with MGAT1 and IFITM3.</text>
</comment>
<dbReference type="InterPro" id="IPR019317">
    <property type="entry name" value="BRI3"/>
</dbReference>
<evidence type="ECO:0000313" key="14">
    <source>
        <dbReference type="EMBL" id="THV06301.1"/>
    </source>
</evidence>
<evidence type="ECO:0000256" key="7">
    <source>
        <dbReference type="ARBA" id="ARBA00023136"/>
    </source>
</evidence>
<keyword evidence="8" id="KW-0458">Lysosome</keyword>
<evidence type="ECO:0000256" key="1">
    <source>
        <dbReference type="ARBA" id="ARBA00004155"/>
    </source>
</evidence>
<feature type="compositionally biased region" description="Low complexity" evidence="12">
    <location>
        <begin position="59"/>
        <end position="69"/>
    </location>
</feature>